<sequence>MRRWSERRSDMCVYDPMTNSRAFFPFPSEVRSCRYEHRGHVDHLIKYVLLTAAEDGVGCSFFLVAADIMSCSNERVPLRVQTLSSADGGGEWGPVAIVYNPARPGSIPLQHDNAAIVVDGVIHWLLVLSNHILTYNINTATAGLVRLPVDTNYCVPEWVEVAHGSRYEGYTLRSLMIRKEWDDHAIELESSGDQRSGVVLLRLSGPGGRNELLVLDMETMKTRWVGNVSGLPFEVNLTSRVTAMKAFLD</sequence>
<comment type="caution">
    <text evidence="1">The sequence shown here is derived from an EMBL/GenBank/DDBJ whole genome shotgun (WGS) entry which is preliminary data.</text>
</comment>
<gene>
    <name evidence="1" type="ORF">EJB05_24009</name>
</gene>
<proteinExistence type="predicted"/>
<name>A0A5J9V8J4_9POAL</name>
<dbReference type="OrthoDB" id="691151at2759"/>
<evidence type="ECO:0000313" key="2">
    <source>
        <dbReference type="Proteomes" id="UP000324897"/>
    </source>
</evidence>
<organism evidence="1 2">
    <name type="scientific">Eragrostis curvula</name>
    <name type="common">weeping love grass</name>
    <dbReference type="NCBI Taxonomy" id="38414"/>
    <lineage>
        <taxon>Eukaryota</taxon>
        <taxon>Viridiplantae</taxon>
        <taxon>Streptophyta</taxon>
        <taxon>Embryophyta</taxon>
        <taxon>Tracheophyta</taxon>
        <taxon>Spermatophyta</taxon>
        <taxon>Magnoliopsida</taxon>
        <taxon>Liliopsida</taxon>
        <taxon>Poales</taxon>
        <taxon>Poaceae</taxon>
        <taxon>PACMAD clade</taxon>
        <taxon>Chloridoideae</taxon>
        <taxon>Eragrostideae</taxon>
        <taxon>Eragrostidinae</taxon>
        <taxon>Eragrostis</taxon>
    </lineage>
</organism>
<dbReference type="Proteomes" id="UP000324897">
    <property type="component" value="Chromosome 1"/>
</dbReference>
<dbReference type="PANTHER" id="PTHR35828">
    <property type="entry name" value="OS08G0203800 PROTEIN-RELATED"/>
    <property type="match status" value="1"/>
</dbReference>
<dbReference type="EMBL" id="RWGY01000011">
    <property type="protein sequence ID" value="TVU32285.1"/>
    <property type="molecule type" value="Genomic_DNA"/>
</dbReference>
<dbReference type="AlphaFoldDB" id="A0A5J9V8J4"/>
<protein>
    <submittedName>
        <fullName evidence="1">Uncharacterized protein</fullName>
    </submittedName>
</protein>
<dbReference type="PANTHER" id="PTHR35828:SF22">
    <property type="entry name" value="OS10G0103633 PROTEIN"/>
    <property type="match status" value="1"/>
</dbReference>
<evidence type="ECO:0000313" key="1">
    <source>
        <dbReference type="EMBL" id="TVU32285.1"/>
    </source>
</evidence>
<reference evidence="1 2" key="1">
    <citation type="journal article" date="2019" name="Sci. Rep.">
        <title>A high-quality genome of Eragrostis curvula grass provides insights into Poaceae evolution and supports new strategies to enhance forage quality.</title>
        <authorList>
            <person name="Carballo J."/>
            <person name="Santos B.A.C.M."/>
            <person name="Zappacosta D."/>
            <person name="Garbus I."/>
            <person name="Selva J.P."/>
            <person name="Gallo C.A."/>
            <person name="Diaz A."/>
            <person name="Albertini E."/>
            <person name="Caccamo M."/>
            <person name="Echenique V."/>
        </authorList>
    </citation>
    <scope>NUCLEOTIDE SEQUENCE [LARGE SCALE GENOMIC DNA]</scope>
    <source>
        <strain evidence="2">cv. Victoria</strain>
        <tissue evidence="1">Leaf</tissue>
    </source>
</reference>
<keyword evidence="2" id="KW-1185">Reference proteome</keyword>
<accession>A0A5J9V8J4</accession>
<feature type="non-terminal residue" evidence="1">
    <location>
        <position position="1"/>
    </location>
</feature>
<dbReference type="Gramene" id="TVU32285">
    <property type="protein sequence ID" value="TVU32285"/>
    <property type="gene ID" value="EJB05_24009"/>
</dbReference>